<feature type="transmembrane region" description="Helical" evidence="1">
    <location>
        <begin position="76"/>
        <end position="94"/>
    </location>
</feature>
<sequence>MDDAVYARSALVWPGDAQRDMAGSAAGVAGGCMVRYGAVRRGCRPAAGRARVGPVVAVVTGAAAASLLSRQSQPRLSLAIATAAAVLAMTVQLDGTGADAMLGGVLLVVTGARWLRLGRTARFGAAVWGVWRFALPVAAIAMILVVAVQVDLKEPVGVALLLAVYAVAIRFDRVAGLALGGAAAAAVAVGSTLLAAGAWTGPDTPVPLIAATAVGVAAGDAARSRRQLIQVWEERTRQAEQSLREESRHRVVEERLRIAREVRDEGRLAHID</sequence>
<evidence type="ECO:0000313" key="3">
    <source>
        <dbReference type="Proteomes" id="UP000659904"/>
    </source>
</evidence>
<dbReference type="EMBL" id="BONH01000068">
    <property type="protein sequence ID" value="GIG03050.1"/>
    <property type="molecule type" value="Genomic_DNA"/>
</dbReference>
<keyword evidence="1" id="KW-0472">Membrane</keyword>
<proteinExistence type="predicted"/>
<reference evidence="2 3" key="1">
    <citation type="submission" date="2021-01" db="EMBL/GenBank/DDBJ databases">
        <title>Whole genome shotgun sequence of Catellatospora citrea NBRC 14495.</title>
        <authorList>
            <person name="Komaki H."/>
            <person name="Tamura T."/>
        </authorList>
    </citation>
    <scope>NUCLEOTIDE SEQUENCE [LARGE SCALE GENOMIC DNA]</scope>
    <source>
        <strain evidence="2 3">NBRC 14495</strain>
    </source>
</reference>
<dbReference type="Proteomes" id="UP000659904">
    <property type="component" value="Unassembled WGS sequence"/>
</dbReference>
<keyword evidence="1" id="KW-0812">Transmembrane</keyword>
<evidence type="ECO:0000256" key="1">
    <source>
        <dbReference type="SAM" id="Phobius"/>
    </source>
</evidence>
<accession>A0A8J3KL86</accession>
<name>A0A8J3KL86_9ACTN</name>
<organism evidence="2 3">
    <name type="scientific">Catellatospora citrea</name>
    <dbReference type="NCBI Taxonomy" id="53366"/>
    <lineage>
        <taxon>Bacteria</taxon>
        <taxon>Bacillati</taxon>
        <taxon>Actinomycetota</taxon>
        <taxon>Actinomycetes</taxon>
        <taxon>Micromonosporales</taxon>
        <taxon>Micromonosporaceae</taxon>
        <taxon>Catellatospora</taxon>
    </lineage>
</organism>
<dbReference type="AlphaFoldDB" id="A0A8J3KL86"/>
<evidence type="ECO:0000313" key="2">
    <source>
        <dbReference type="EMBL" id="GIG03050.1"/>
    </source>
</evidence>
<keyword evidence="3" id="KW-1185">Reference proteome</keyword>
<comment type="caution">
    <text evidence="2">The sequence shown here is derived from an EMBL/GenBank/DDBJ whole genome shotgun (WGS) entry which is preliminary data.</text>
</comment>
<gene>
    <name evidence="2" type="ORF">Cci01nite_81430</name>
</gene>
<feature type="transmembrane region" description="Helical" evidence="1">
    <location>
        <begin position="129"/>
        <end position="149"/>
    </location>
</feature>
<feature type="transmembrane region" description="Helical" evidence="1">
    <location>
        <begin position="178"/>
        <end position="199"/>
    </location>
</feature>
<feature type="transmembrane region" description="Helical" evidence="1">
    <location>
        <begin position="155"/>
        <end position="171"/>
    </location>
</feature>
<protein>
    <submittedName>
        <fullName evidence="2">Uncharacterized protein</fullName>
    </submittedName>
</protein>
<feature type="transmembrane region" description="Helical" evidence="1">
    <location>
        <begin position="100"/>
        <end position="117"/>
    </location>
</feature>
<keyword evidence="1" id="KW-1133">Transmembrane helix</keyword>